<dbReference type="SUPFAM" id="SSF55785">
    <property type="entry name" value="PYP-like sensor domain (PAS domain)"/>
    <property type="match status" value="2"/>
</dbReference>
<keyword evidence="1" id="KW-0812">Transmembrane</keyword>
<evidence type="ECO:0000313" key="4">
    <source>
        <dbReference type="Proteomes" id="UP000076335"/>
    </source>
</evidence>
<keyword evidence="1" id="KW-0472">Membrane</keyword>
<evidence type="ECO:0000256" key="1">
    <source>
        <dbReference type="SAM" id="Phobius"/>
    </source>
</evidence>
<protein>
    <recommendedName>
        <fullName evidence="2">GGDEF domain-containing protein</fullName>
    </recommendedName>
</protein>
<dbReference type="AlphaFoldDB" id="A0A154LA47"/>
<dbReference type="Proteomes" id="UP000076335">
    <property type="component" value="Unassembled WGS sequence"/>
</dbReference>
<evidence type="ECO:0000259" key="2">
    <source>
        <dbReference type="PROSITE" id="PS50887"/>
    </source>
</evidence>
<sequence>MSGGKAIPGKIKHIRPHSRYLVALLLFWVALGLWLGVFAPYFLELEPGYNASLTLLGEIILMGGGIFIIVAITWLWSRYRAMRDNLYAHLPGLVFGITPQGKIEFASDLGLKWLGIDEKAGSSHHRIQDVLSANKDLADLRERALLTDGQIVEAEIAVFTVAEQRRWLRIQCRTMPPHTPDSMIECIAWDITELVRERTLRTESEQRLEQMANLSSEGLFLHDAGKCVDANIAAERMFGHSRDELLLMSAVDIIAESSLQMVIDNIQSGYDKPYEATAMRKDGTLFPCEINGRNVVIDGVKLRLTSFRDISERKIAEDLVRYQATHDALTDLPNRYLFVDRLEYAIKLAKRRKERFALMYVDLDGFKQLNDMHGHVIGDKVLVEVAQRLRHSLREVDTVARIGGDEFTVILPGTETLEDAEIVARKVLQSLTSSPINISSQKQTYKASASIGIALYPDHADNFDDMISVADKAMYQAKKSGKDQFRFAAPVTSHT</sequence>
<proteinExistence type="predicted"/>
<reference evidence="3 4" key="1">
    <citation type="submission" date="2015-12" db="EMBL/GenBank/DDBJ databases">
        <title>Genome sequence of Thalassospira lucentensis MCCC 1A02072.</title>
        <authorList>
            <person name="Lu L."/>
            <person name="Lai Q."/>
            <person name="Shao Z."/>
            <person name="Qian P."/>
        </authorList>
    </citation>
    <scope>NUCLEOTIDE SEQUENCE [LARGE SCALE GENOMIC DNA]</scope>
    <source>
        <strain evidence="3 4">MCCC 1A02072</strain>
    </source>
</reference>
<dbReference type="PROSITE" id="PS50887">
    <property type="entry name" value="GGDEF"/>
    <property type="match status" value="1"/>
</dbReference>
<dbReference type="Gene3D" id="3.30.70.270">
    <property type="match status" value="1"/>
</dbReference>
<feature type="transmembrane region" description="Helical" evidence="1">
    <location>
        <begin position="20"/>
        <end position="43"/>
    </location>
</feature>
<feature type="domain" description="GGDEF" evidence="2">
    <location>
        <begin position="354"/>
        <end position="490"/>
    </location>
</feature>
<feature type="transmembrane region" description="Helical" evidence="1">
    <location>
        <begin position="55"/>
        <end position="76"/>
    </location>
</feature>
<comment type="caution">
    <text evidence="3">The sequence shown here is derived from an EMBL/GenBank/DDBJ whole genome shotgun (WGS) entry which is preliminary data.</text>
</comment>
<dbReference type="SMART" id="SM00267">
    <property type="entry name" value="GGDEF"/>
    <property type="match status" value="1"/>
</dbReference>
<dbReference type="Pfam" id="PF13426">
    <property type="entry name" value="PAS_9"/>
    <property type="match status" value="1"/>
</dbReference>
<organism evidence="3 4">
    <name type="scientific">Thalassospira lucentensis</name>
    <dbReference type="NCBI Taxonomy" id="168935"/>
    <lineage>
        <taxon>Bacteria</taxon>
        <taxon>Pseudomonadati</taxon>
        <taxon>Pseudomonadota</taxon>
        <taxon>Alphaproteobacteria</taxon>
        <taxon>Rhodospirillales</taxon>
        <taxon>Thalassospiraceae</taxon>
        <taxon>Thalassospira</taxon>
    </lineage>
</organism>
<dbReference type="SMART" id="SM00091">
    <property type="entry name" value="PAS"/>
    <property type="match status" value="2"/>
</dbReference>
<dbReference type="InterPro" id="IPR043128">
    <property type="entry name" value="Rev_trsase/Diguanyl_cyclase"/>
</dbReference>
<dbReference type="PANTHER" id="PTHR46663">
    <property type="entry name" value="DIGUANYLATE CYCLASE DGCT-RELATED"/>
    <property type="match status" value="1"/>
</dbReference>
<dbReference type="CDD" id="cd00130">
    <property type="entry name" value="PAS"/>
    <property type="match status" value="1"/>
</dbReference>
<dbReference type="InterPro" id="IPR052163">
    <property type="entry name" value="DGC-Regulatory_Protein"/>
</dbReference>
<dbReference type="EMBL" id="LPVY01000003">
    <property type="protein sequence ID" value="KZB68161.1"/>
    <property type="molecule type" value="Genomic_DNA"/>
</dbReference>
<dbReference type="InterPro" id="IPR035965">
    <property type="entry name" value="PAS-like_dom_sf"/>
</dbReference>
<dbReference type="InterPro" id="IPR029787">
    <property type="entry name" value="Nucleotide_cyclase"/>
</dbReference>
<dbReference type="InterPro" id="IPR000160">
    <property type="entry name" value="GGDEF_dom"/>
</dbReference>
<dbReference type="Pfam" id="PF00990">
    <property type="entry name" value="GGDEF"/>
    <property type="match status" value="1"/>
</dbReference>
<accession>A0A154LA47</accession>
<dbReference type="CDD" id="cd01949">
    <property type="entry name" value="GGDEF"/>
    <property type="match status" value="1"/>
</dbReference>
<dbReference type="PANTHER" id="PTHR46663:SF2">
    <property type="entry name" value="GGDEF DOMAIN-CONTAINING PROTEIN"/>
    <property type="match status" value="1"/>
</dbReference>
<dbReference type="Gene3D" id="3.30.450.20">
    <property type="entry name" value="PAS domain"/>
    <property type="match status" value="1"/>
</dbReference>
<dbReference type="GO" id="GO:0003824">
    <property type="term" value="F:catalytic activity"/>
    <property type="evidence" value="ECO:0007669"/>
    <property type="project" value="UniProtKB-ARBA"/>
</dbReference>
<gene>
    <name evidence="3" type="ORF">AUP42_11915</name>
</gene>
<dbReference type="RefSeq" id="WP_062949039.1">
    <property type="nucleotide sequence ID" value="NZ_LPVY01000003.1"/>
</dbReference>
<dbReference type="FunFam" id="3.30.70.270:FF:000001">
    <property type="entry name" value="Diguanylate cyclase domain protein"/>
    <property type="match status" value="1"/>
</dbReference>
<dbReference type="NCBIfam" id="TIGR00229">
    <property type="entry name" value="sensory_box"/>
    <property type="match status" value="1"/>
</dbReference>
<dbReference type="OrthoDB" id="9812260at2"/>
<dbReference type="SUPFAM" id="SSF55073">
    <property type="entry name" value="Nucleotide cyclase"/>
    <property type="match status" value="1"/>
</dbReference>
<keyword evidence="1" id="KW-1133">Transmembrane helix</keyword>
<name>A0A154LA47_9PROT</name>
<dbReference type="InterPro" id="IPR000014">
    <property type="entry name" value="PAS"/>
</dbReference>
<dbReference type="NCBIfam" id="TIGR00254">
    <property type="entry name" value="GGDEF"/>
    <property type="match status" value="1"/>
</dbReference>
<evidence type="ECO:0000313" key="3">
    <source>
        <dbReference type="EMBL" id="KZB68161.1"/>
    </source>
</evidence>